<gene>
    <name evidence="2" type="ORF">BAE44_0003441</name>
</gene>
<proteinExistence type="predicted"/>
<keyword evidence="1" id="KW-0812">Transmembrane</keyword>
<dbReference type="GO" id="GO:0016020">
    <property type="term" value="C:membrane"/>
    <property type="evidence" value="ECO:0007669"/>
    <property type="project" value="TreeGrafter"/>
</dbReference>
<keyword evidence="1" id="KW-1133">Transmembrane helix</keyword>
<sequence>MAQWQCILCFAVVAASVAASLGAIIIRKNRRLPPRTDGTSSAAAPPSPWMSCWSRVRPAWLLAFRATAAAALAAVLAWDLRAYDPSIMMYYTEWTLLLEIAYFVVAALCSAYGCLKMYAGSRADDDDPESNTISSRLLCRRRSGGDAPVINPISGDAWAGADDGGRLGLVMRVGYQVTAGAVVLTDVVFWGVIVPFMSSSAAHFSLNAVMCCIHSLNLVFLLTETTLNTLAFPWIGMAYFVLWTCLYVIVQWIAHVCGLAWWPYPFLSLTASMAPLWYLAMALLHLPCYLVYWLIVRAKNYVVARSTGKLQTCSDSSRSTV</sequence>
<dbReference type="EMBL" id="LWDX02011800">
    <property type="protein sequence ID" value="OEL35540.1"/>
    <property type="molecule type" value="Genomic_DNA"/>
</dbReference>
<feature type="transmembrane region" description="Helical" evidence="1">
    <location>
        <begin position="94"/>
        <end position="115"/>
    </location>
</feature>
<name>A0A1E5WEB0_9POAL</name>
<feature type="transmembrane region" description="Helical" evidence="1">
    <location>
        <begin position="204"/>
        <end position="222"/>
    </location>
</feature>
<dbReference type="PANTHER" id="PTHR12242:SF42">
    <property type="entry name" value="OS01G0295600 PROTEIN"/>
    <property type="match status" value="1"/>
</dbReference>
<feature type="transmembrane region" description="Helical" evidence="1">
    <location>
        <begin position="234"/>
        <end position="264"/>
    </location>
</feature>
<feature type="transmembrane region" description="Helical" evidence="1">
    <location>
        <begin position="59"/>
        <end position="78"/>
    </location>
</feature>
<protein>
    <recommendedName>
        <fullName evidence="4">Protein rolling stone</fullName>
    </recommendedName>
</protein>
<evidence type="ECO:0000313" key="3">
    <source>
        <dbReference type="Proteomes" id="UP000095767"/>
    </source>
</evidence>
<feature type="transmembrane region" description="Helical" evidence="1">
    <location>
        <begin position="276"/>
        <end position="295"/>
    </location>
</feature>
<dbReference type="Proteomes" id="UP000095767">
    <property type="component" value="Unassembled WGS sequence"/>
</dbReference>
<keyword evidence="3" id="KW-1185">Reference proteome</keyword>
<keyword evidence="1" id="KW-0472">Membrane</keyword>
<dbReference type="AlphaFoldDB" id="A0A1E5WEB0"/>
<feature type="transmembrane region" description="Helical" evidence="1">
    <location>
        <begin position="6"/>
        <end position="26"/>
    </location>
</feature>
<feature type="transmembrane region" description="Helical" evidence="1">
    <location>
        <begin position="173"/>
        <end position="198"/>
    </location>
</feature>
<dbReference type="PANTHER" id="PTHR12242">
    <property type="entry name" value="OS02G0130600 PROTEIN-RELATED"/>
    <property type="match status" value="1"/>
</dbReference>
<evidence type="ECO:0000313" key="2">
    <source>
        <dbReference type="EMBL" id="OEL35540.1"/>
    </source>
</evidence>
<dbReference type="OrthoDB" id="419711at2759"/>
<reference evidence="2 3" key="1">
    <citation type="submission" date="2016-09" db="EMBL/GenBank/DDBJ databases">
        <title>The draft genome of Dichanthelium oligosanthes: A C3 panicoid grass species.</title>
        <authorList>
            <person name="Studer A.J."/>
            <person name="Schnable J.C."/>
            <person name="Brutnell T.P."/>
        </authorList>
    </citation>
    <scope>NUCLEOTIDE SEQUENCE [LARGE SCALE GENOMIC DNA]</scope>
    <source>
        <strain evidence="3">cv. Kellogg 1175</strain>
        <tissue evidence="2">Leaf</tissue>
    </source>
</reference>
<comment type="caution">
    <text evidence="2">The sequence shown here is derived from an EMBL/GenBank/DDBJ whole genome shotgun (WGS) entry which is preliminary data.</text>
</comment>
<evidence type="ECO:0000256" key="1">
    <source>
        <dbReference type="SAM" id="Phobius"/>
    </source>
</evidence>
<organism evidence="2 3">
    <name type="scientific">Dichanthelium oligosanthes</name>
    <dbReference type="NCBI Taxonomy" id="888268"/>
    <lineage>
        <taxon>Eukaryota</taxon>
        <taxon>Viridiplantae</taxon>
        <taxon>Streptophyta</taxon>
        <taxon>Embryophyta</taxon>
        <taxon>Tracheophyta</taxon>
        <taxon>Spermatophyta</taxon>
        <taxon>Magnoliopsida</taxon>
        <taxon>Liliopsida</taxon>
        <taxon>Poales</taxon>
        <taxon>Poaceae</taxon>
        <taxon>PACMAD clade</taxon>
        <taxon>Panicoideae</taxon>
        <taxon>Panicodae</taxon>
        <taxon>Paniceae</taxon>
        <taxon>Dichantheliinae</taxon>
        <taxon>Dichanthelium</taxon>
    </lineage>
</organism>
<accession>A0A1E5WEB0</accession>
<evidence type="ECO:0008006" key="4">
    <source>
        <dbReference type="Google" id="ProtNLM"/>
    </source>
</evidence>